<reference evidence="1 2" key="1">
    <citation type="journal article" date="2014" name="Int. J. Syst. Evol. Microbiol.">
        <title>Complete genome sequence of Corynebacterium casei LMG S-19264T (=DSM 44701T), isolated from a smear-ripened cheese.</title>
        <authorList>
            <consortium name="US DOE Joint Genome Institute (JGI-PGF)"/>
            <person name="Walter F."/>
            <person name="Albersmeier A."/>
            <person name="Kalinowski J."/>
            <person name="Ruckert C."/>
        </authorList>
    </citation>
    <scope>NUCLEOTIDE SEQUENCE [LARGE SCALE GENOMIC DNA]</scope>
    <source>
        <strain evidence="1 2">CECT 8670</strain>
    </source>
</reference>
<dbReference type="Gene3D" id="3.30.70.1280">
    <property type="entry name" value="SP0830-like domains"/>
    <property type="match status" value="1"/>
</dbReference>
<dbReference type="PANTHER" id="PTHR36439:SF1">
    <property type="entry name" value="DUF1697 DOMAIN-CONTAINING PROTEIN"/>
    <property type="match status" value="1"/>
</dbReference>
<dbReference type="SUPFAM" id="SSF160379">
    <property type="entry name" value="SP0830-like"/>
    <property type="match status" value="1"/>
</dbReference>
<sequence length="174" mass="19714">MKKYIVLLRGINVSGKNILPSAELRDLLTDLGFKNVQTYIQSGNIILESDEGKSVICKKINEGIQTKFGYDVPVIARTIPQFKKAIGNYPFPIDNTKIVAFVFLNKKVYETKIDVKGIDNDQYLIDNDMVFIHCETGFAKTKLSNKLFERKLNVSATTRNYNTTLKLLELAESN</sequence>
<name>A0AAJ1QWH9_9FLAO</name>
<dbReference type="EMBL" id="JAUFQH010000005">
    <property type="protein sequence ID" value="MDN3619265.1"/>
    <property type="molecule type" value="Genomic_DNA"/>
</dbReference>
<dbReference type="InterPro" id="IPR012545">
    <property type="entry name" value="DUF1697"/>
</dbReference>
<dbReference type="Pfam" id="PF08002">
    <property type="entry name" value="DUF1697"/>
    <property type="match status" value="1"/>
</dbReference>
<evidence type="ECO:0000313" key="2">
    <source>
        <dbReference type="Proteomes" id="UP001228636"/>
    </source>
</evidence>
<gene>
    <name evidence="1" type="ORF">QWY81_07340</name>
</gene>
<dbReference type="Gene3D" id="3.30.70.1260">
    <property type="entry name" value="bacterial protein sp0830 like"/>
    <property type="match status" value="1"/>
</dbReference>
<protein>
    <submittedName>
        <fullName evidence="1">DUF1697 domain-containing protein</fullName>
    </submittedName>
</protein>
<evidence type="ECO:0000313" key="1">
    <source>
        <dbReference type="EMBL" id="MDN3619265.1"/>
    </source>
</evidence>
<dbReference type="AlphaFoldDB" id="A0AAJ1QWH9"/>
<dbReference type="Proteomes" id="UP001228636">
    <property type="component" value="Unassembled WGS sequence"/>
</dbReference>
<proteinExistence type="predicted"/>
<accession>A0AAJ1QWH9</accession>
<dbReference type="RefSeq" id="WP_261973894.1">
    <property type="nucleotide sequence ID" value="NZ_CP103460.1"/>
</dbReference>
<comment type="caution">
    <text evidence="1">The sequence shown here is derived from an EMBL/GenBank/DDBJ whole genome shotgun (WGS) entry which is preliminary data.</text>
</comment>
<dbReference type="PANTHER" id="PTHR36439">
    <property type="entry name" value="BLL4334 PROTEIN"/>
    <property type="match status" value="1"/>
</dbReference>
<organism evidence="1 2">
    <name type="scientific">Polaribacter sejongensis</name>
    <dbReference type="NCBI Taxonomy" id="985043"/>
    <lineage>
        <taxon>Bacteria</taxon>
        <taxon>Pseudomonadati</taxon>
        <taxon>Bacteroidota</taxon>
        <taxon>Flavobacteriia</taxon>
        <taxon>Flavobacteriales</taxon>
        <taxon>Flavobacteriaceae</taxon>
    </lineage>
</organism>
<dbReference type="PIRSF" id="PIRSF008502">
    <property type="entry name" value="UCP008502"/>
    <property type="match status" value="1"/>
</dbReference>